<proteinExistence type="predicted"/>
<dbReference type="EMBL" id="GBRH01245721">
    <property type="protein sequence ID" value="JAD52174.1"/>
    <property type="molecule type" value="Transcribed_RNA"/>
</dbReference>
<evidence type="ECO:0000313" key="1">
    <source>
        <dbReference type="EMBL" id="JAD52174.1"/>
    </source>
</evidence>
<name>A0A0A9AKG6_ARUDO</name>
<organism evidence="1">
    <name type="scientific">Arundo donax</name>
    <name type="common">Giant reed</name>
    <name type="synonym">Donax arundinaceus</name>
    <dbReference type="NCBI Taxonomy" id="35708"/>
    <lineage>
        <taxon>Eukaryota</taxon>
        <taxon>Viridiplantae</taxon>
        <taxon>Streptophyta</taxon>
        <taxon>Embryophyta</taxon>
        <taxon>Tracheophyta</taxon>
        <taxon>Spermatophyta</taxon>
        <taxon>Magnoliopsida</taxon>
        <taxon>Liliopsida</taxon>
        <taxon>Poales</taxon>
        <taxon>Poaceae</taxon>
        <taxon>PACMAD clade</taxon>
        <taxon>Arundinoideae</taxon>
        <taxon>Arundineae</taxon>
        <taxon>Arundo</taxon>
    </lineage>
</organism>
<reference evidence="1" key="1">
    <citation type="submission" date="2014-09" db="EMBL/GenBank/DDBJ databases">
        <authorList>
            <person name="Magalhaes I.L.F."/>
            <person name="Oliveira U."/>
            <person name="Santos F.R."/>
            <person name="Vidigal T.H.D.A."/>
            <person name="Brescovit A.D."/>
            <person name="Santos A.J."/>
        </authorList>
    </citation>
    <scope>NUCLEOTIDE SEQUENCE</scope>
    <source>
        <tissue evidence="1">Shoot tissue taken approximately 20 cm above the soil surface</tissue>
    </source>
</reference>
<accession>A0A0A9AKG6</accession>
<protein>
    <submittedName>
        <fullName evidence="1">Uncharacterized protein</fullName>
    </submittedName>
</protein>
<dbReference type="AlphaFoldDB" id="A0A0A9AKG6"/>
<reference evidence="1" key="2">
    <citation type="journal article" date="2015" name="Data Brief">
        <title>Shoot transcriptome of the giant reed, Arundo donax.</title>
        <authorList>
            <person name="Barrero R.A."/>
            <person name="Guerrero F.D."/>
            <person name="Moolhuijzen P."/>
            <person name="Goolsby J.A."/>
            <person name="Tidwell J."/>
            <person name="Bellgard S.E."/>
            <person name="Bellgard M.I."/>
        </authorList>
    </citation>
    <scope>NUCLEOTIDE SEQUENCE</scope>
    <source>
        <tissue evidence="1">Shoot tissue taken approximately 20 cm above the soil surface</tissue>
    </source>
</reference>
<sequence>MFTIYCKEPLQFSFSLCVDISSILLGDL</sequence>